<dbReference type="PROSITE" id="PS00018">
    <property type="entry name" value="EF_HAND_1"/>
    <property type="match status" value="1"/>
</dbReference>
<dbReference type="AlphaFoldDB" id="A0A9Q3LBK8"/>
<gene>
    <name evidence="1" type="ORF">MADP07_00707</name>
</gene>
<organism evidence="1 2">
    <name type="scientific">Mycoplasmopsis anatis</name>
    <dbReference type="NCBI Taxonomy" id="171279"/>
    <lineage>
        <taxon>Bacteria</taxon>
        <taxon>Bacillati</taxon>
        <taxon>Mycoplasmatota</taxon>
        <taxon>Mycoplasmoidales</taxon>
        <taxon>Metamycoplasmataceae</taxon>
        <taxon>Mycoplasmopsis</taxon>
    </lineage>
</organism>
<dbReference type="InterPro" id="IPR054786">
    <property type="entry name" value="MYPU_1760-like"/>
</dbReference>
<evidence type="ECO:0000313" key="2">
    <source>
        <dbReference type="Proteomes" id="UP000746160"/>
    </source>
</evidence>
<name>A0A9Q3LBK8_9BACT</name>
<comment type="caution">
    <text evidence="1">The sequence shown here is derived from an EMBL/GenBank/DDBJ whole genome shotgun (WGS) entry which is preliminary data.</text>
</comment>
<sequence>MKKSKKAILWTLIGTLIGASIVLISFGLAKFITDDLANKKKPSINVNVNKKDNYDIDSEIIKKPIFDNNHKNTEEYLSESLIFNDSNGEIKTTKFKYDKQIQPNKVIEYIDPYTKIKFVDFAYYEDKNGPRFLLGEEGLKYLAREFKNKVPFGPEVFNLNAIHINDFNIVDDKVRGLFISNVNTIYINANFLSENGYDIETKVQNIIPTIFHEYLHYWAKTYAEVGIDSKNSELNKNTLLISSKSDEGYQTSAWNKNFVNNFKEQLGYNSTKKYPTVNNKQSLFSNLSLNDLWNIANGGPSSAYPNKNYFVSKISHKKSDGYLFDINTEEIKYYYSIDELIPRELTKYFFIPYYFPYEETVIKDSSTFENVIYRNNWYGLESLIYQNGSYYNDFTPNSLYVDYSKTILNPVVKYAGSNWFNTNDKILVVYQNYLQTNKEKAKQFYKLLLETMGYGKTISQVINVAKNNTNKINPYDDTVAIQPEETKKIRLVGYLPTDSQYKGFVFESTDSKNPYILAEFDTHEIFRFQGYSGSIFDNNNNDRYFNLSPTDVKLSEEFKSYITKEFVDTSKIKNSSVIHYWLDKNNDGKLQNDEIVDDVITLPENRDVAVEVYNLKKENSYIIIKNKTNLDDKDLSTNVKIFNY</sequence>
<proteinExistence type="predicted"/>
<dbReference type="NCBIfam" id="NF045830">
    <property type="entry name" value="MYPU_1760_HExxH"/>
    <property type="match status" value="1"/>
</dbReference>
<protein>
    <submittedName>
        <fullName evidence="1">Uncharacterized protein</fullName>
    </submittedName>
</protein>
<dbReference type="EMBL" id="JABZFG010000015">
    <property type="protein sequence ID" value="MBW0602967.1"/>
    <property type="molecule type" value="Genomic_DNA"/>
</dbReference>
<evidence type="ECO:0000313" key="1">
    <source>
        <dbReference type="EMBL" id="MBW0602967.1"/>
    </source>
</evidence>
<dbReference type="RefSeq" id="WP_218743512.1">
    <property type="nucleotide sequence ID" value="NZ_JABZFG010000015.1"/>
</dbReference>
<dbReference type="Proteomes" id="UP000746160">
    <property type="component" value="Unassembled WGS sequence"/>
</dbReference>
<dbReference type="InterPro" id="IPR018247">
    <property type="entry name" value="EF_Hand_1_Ca_BS"/>
</dbReference>
<reference evidence="1" key="1">
    <citation type="journal article" date="2021" name="Genes Genomics">
        <title>Comparative genomic analysis of Mycoplasma anatis strains.</title>
        <authorList>
            <person name="Zhou Q."/>
            <person name="Mai K."/>
            <person name="Yang D."/>
            <person name="Liu J."/>
            <person name="Yan Z."/>
            <person name="Luo C."/>
            <person name="Tan Y."/>
            <person name="Cao S."/>
            <person name="Zhou Q."/>
            <person name="Chen L."/>
            <person name="Chen F."/>
        </authorList>
    </citation>
    <scope>NUCLEOTIDE SEQUENCE</scope>
    <source>
        <strain evidence="1">DP07</strain>
    </source>
</reference>
<accession>A0A9Q3LBK8</accession>